<sequence>MTRLPRSIPILPVLTNLAIARSRDRARPEALAPIQADLLRRLVRHAAANVPHYRDTYDPAIVAALAGPADLAALPTLTRRAAADLGPARLLADGLSISDTRTATTSGSTGEPATFCYSEHDMSYLRATYLWDMLACGMRPTDRVGYFRVGGFRRHRLEKLGLARNVHVNTSLTVAEQTDAFLAGRPTLAVGFPTAIAAVAAELRRRGIFYPHLRTVIFAGEPTLSGGRDEVLDYFGATGHEVYASVEAYTIARSCRRGSLHLRSGDVVVEVLGDDGTVTVAEGTGEIVVTRLRAEAMPLIRYRLGDRVEIVPDDCDCGDRFTPVVRSVLGRVEDRIVTLQGAERNGDFISSLINPVTRDGVLRLQFVQDRPGALRICAMVTPGREELLTAAIERVTAPARAEFDIEIEIVDAIPLERNGKIRLVKRLW</sequence>
<dbReference type="AlphaFoldDB" id="A0A841BYE9"/>
<gene>
    <name evidence="1" type="ORF">F4553_007611</name>
</gene>
<dbReference type="Proteomes" id="UP000587527">
    <property type="component" value="Unassembled WGS sequence"/>
</dbReference>
<keyword evidence="1" id="KW-0436">Ligase</keyword>
<dbReference type="PANTHER" id="PTHR36932">
    <property type="entry name" value="CAPSULAR POLYSACCHARIDE BIOSYNTHESIS PROTEIN"/>
    <property type="match status" value="1"/>
</dbReference>
<dbReference type="InterPro" id="IPR042099">
    <property type="entry name" value="ANL_N_sf"/>
</dbReference>
<evidence type="ECO:0000313" key="2">
    <source>
        <dbReference type="Proteomes" id="UP000587527"/>
    </source>
</evidence>
<evidence type="ECO:0000313" key="1">
    <source>
        <dbReference type="EMBL" id="MBB5874177.1"/>
    </source>
</evidence>
<dbReference type="RefSeq" id="WP_221470635.1">
    <property type="nucleotide sequence ID" value="NZ_JACHMN010000003.1"/>
</dbReference>
<comment type="caution">
    <text evidence="1">The sequence shown here is derived from an EMBL/GenBank/DDBJ whole genome shotgun (WGS) entry which is preliminary data.</text>
</comment>
<organism evidence="1 2">
    <name type="scientific">Allocatelliglobosispora scoriae</name>
    <dbReference type="NCBI Taxonomy" id="643052"/>
    <lineage>
        <taxon>Bacteria</taxon>
        <taxon>Bacillati</taxon>
        <taxon>Actinomycetota</taxon>
        <taxon>Actinomycetes</taxon>
        <taxon>Micromonosporales</taxon>
        <taxon>Micromonosporaceae</taxon>
        <taxon>Allocatelliglobosispora</taxon>
    </lineage>
</organism>
<proteinExistence type="predicted"/>
<dbReference type="GO" id="GO:0016874">
    <property type="term" value="F:ligase activity"/>
    <property type="evidence" value="ECO:0007669"/>
    <property type="project" value="UniProtKB-KW"/>
</dbReference>
<dbReference type="PANTHER" id="PTHR36932:SF1">
    <property type="entry name" value="CAPSULAR POLYSACCHARIDE BIOSYNTHESIS PROTEIN"/>
    <property type="match status" value="1"/>
</dbReference>
<protein>
    <submittedName>
        <fullName evidence="1">Phenylacetate-coenzyme A ligase PaaK-like adenylate-forming protein</fullName>
    </submittedName>
</protein>
<keyword evidence="2" id="KW-1185">Reference proteome</keyword>
<accession>A0A841BYE9</accession>
<name>A0A841BYE9_9ACTN</name>
<dbReference type="InterPro" id="IPR053158">
    <property type="entry name" value="CapK_Type1_Caps_Biosynth"/>
</dbReference>
<dbReference type="Gene3D" id="3.40.50.12780">
    <property type="entry name" value="N-terminal domain of ligase-like"/>
    <property type="match status" value="1"/>
</dbReference>
<dbReference type="SUPFAM" id="SSF56801">
    <property type="entry name" value="Acetyl-CoA synthetase-like"/>
    <property type="match status" value="1"/>
</dbReference>
<reference evidence="1 2" key="1">
    <citation type="submission" date="2020-08" db="EMBL/GenBank/DDBJ databases">
        <title>Sequencing the genomes of 1000 actinobacteria strains.</title>
        <authorList>
            <person name="Klenk H.-P."/>
        </authorList>
    </citation>
    <scope>NUCLEOTIDE SEQUENCE [LARGE SCALE GENOMIC DNA]</scope>
    <source>
        <strain evidence="1 2">DSM 45362</strain>
    </source>
</reference>
<dbReference type="EMBL" id="JACHMN010000003">
    <property type="protein sequence ID" value="MBB5874177.1"/>
    <property type="molecule type" value="Genomic_DNA"/>
</dbReference>